<comment type="caution">
    <text evidence="4">The sequence shown here is derived from an EMBL/GenBank/DDBJ whole genome shotgun (WGS) entry which is preliminary data.</text>
</comment>
<protein>
    <submittedName>
        <fullName evidence="4">Flp pilus-assembly TadE/G-like family protein</fullName>
    </submittedName>
</protein>
<dbReference type="EMBL" id="JAVLVT010000003">
    <property type="protein sequence ID" value="MDS1270016.1"/>
    <property type="molecule type" value="Genomic_DNA"/>
</dbReference>
<dbReference type="InterPro" id="IPR021202">
    <property type="entry name" value="Rv3654c-like"/>
</dbReference>
<feature type="domain" description="Putative Flp pilus-assembly TadG-like N-terminal" evidence="3">
    <location>
        <begin position="11"/>
        <end position="57"/>
    </location>
</feature>
<dbReference type="InterPro" id="IPR028087">
    <property type="entry name" value="Tad_N"/>
</dbReference>
<name>A0ABU2H3Z4_9ACTN</name>
<keyword evidence="2" id="KW-1133">Transmembrane helix</keyword>
<sequence>MTRGSERDDRGAAVVWMVLLCAVIWFVTATALVSASLRVDRQRAATAADLAALAAAQHVGTTDPCVRARWVAHANDAVLQECAVHGTEVIVSVTVEPRLWPQGQARARARAGPAATPAPPATPRDGSTDAPHPEPP</sequence>
<dbReference type="RefSeq" id="WP_310911563.1">
    <property type="nucleotide sequence ID" value="NZ_JAVLVT010000003.1"/>
</dbReference>
<dbReference type="Proteomes" id="UP001250214">
    <property type="component" value="Unassembled WGS sequence"/>
</dbReference>
<accession>A0ABU2H3Z4</accession>
<keyword evidence="2" id="KW-0472">Membrane</keyword>
<evidence type="ECO:0000313" key="4">
    <source>
        <dbReference type="EMBL" id="MDS1270016.1"/>
    </source>
</evidence>
<feature type="transmembrane region" description="Helical" evidence="2">
    <location>
        <begin position="12"/>
        <end position="33"/>
    </location>
</feature>
<organism evidence="4 5">
    <name type="scientific">Lipingzhangella rawalii</name>
    <dbReference type="NCBI Taxonomy" id="2055835"/>
    <lineage>
        <taxon>Bacteria</taxon>
        <taxon>Bacillati</taxon>
        <taxon>Actinomycetota</taxon>
        <taxon>Actinomycetes</taxon>
        <taxon>Streptosporangiales</taxon>
        <taxon>Nocardiopsidaceae</taxon>
        <taxon>Lipingzhangella</taxon>
    </lineage>
</organism>
<proteinExistence type="predicted"/>
<evidence type="ECO:0000256" key="2">
    <source>
        <dbReference type="SAM" id="Phobius"/>
    </source>
</evidence>
<evidence type="ECO:0000259" key="3">
    <source>
        <dbReference type="Pfam" id="PF13400"/>
    </source>
</evidence>
<evidence type="ECO:0000256" key="1">
    <source>
        <dbReference type="SAM" id="MobiDB-lite"/>
    </source>
</evidence>
<evidence type="ECO:0000313" key="5">
    <source>
        <dbReference type="Proteomes" id="UP001250214"/>
    </source>
</evidence>
<feature type="compositionally biased region" description="Low complexity" evidence="1">
    <location>
        <begin position="102"/>
        <end position="115"/>
    </location>
</feature>
<gene>
    <name evidence="4" type="ORF">RIF23_06890</name>
</gene>
<dbReference type="Pfam" id="PF13400">
    <property type="entry name" value="Tad"/>
    <property type="match status" value="1"/>
</dbReference>
<keyword evidence="2" id="KW-0812">Transmembrane</keyword>
<dbReference type="NCBIfam" id="TIGR03816">
    <property type="entry name" value="tadE_like_DECH"/>
    <property type="match status" value="1"/>
</dbReference>
<keyword evidence="5" id="KW-1185">Reference proteome</keyword>
<reference evidence="5" key="1">
    <citation type="submission" date="2023-07" db="EMBL/GenBank/DDBJ databases">
        <title>Novel species in the genus Lipingzhangella isolated from Sambhar Salt Lake.</title>
        <authorList>
            <person name="Jiya N."/>
            <person name="Kajale S."/>
            <person name="Sharma A."/>
        </authorList>
    </citation>
    <scope>NUCLEOTIDE SEQUENCE [LARGE SCALE GENOMIC DNA]</scope>
    <source>
        <strain evidence="5">LS1_29</strain>
    </source>
</reference>
<feature type="region of interest" description="Disordered" evidence="1">
    <location>
        <begin position="102"/>
        <end position="136"/>
    </location>
</feature>